<dbReference type="GO" id="GO:0003677">
    <property type="term" value="F:DNA binding"/>
    <property type="evidence" value="ECO:0007669"/>
    <property type="project" value="InterPro"/>
</dbReference>
<dbReference type="Gene3D" id="1.10.260.40">
    <property type="entry name" value="lambda repressor-like DNA-binding domains"/>
    <property type="match status" value="1"/>
</dbReference>
<dbReference type="InterPro" id="IPR001387">
    <property type="entry name" value="Cro/C1-type_HTH"/>
</dbReference>
<dbReference type="AlphaFoldDB" id="A0A0R1VD07"/>
<dbReference type="PROSITE" id="PS50943">
    <property type="entry name" value="HTH_CROC1"/>
    <property type="match status" value="1"/>
</dbReference>
<dbReference type="CDD" id="cd00093">
    <property type="entry name" value="HTH_XRE"/>
    <property type="match status" value="1"/>
</dbReference>
<dbReference type="SUPFAM" id="SSF47413">
    <property type="entry name" value="lambda repressor-like DNA-binding domains"/>
    <property type="match status" value="1"/>
</dbReference>
<sequence length="223" mass="25716">MIKFHLKKILEKENLSINQVSHDTGINRASLTSMSNNSISMVRLETLDTLCNYFTIELAELITFIPDDYIVQVPLQPKNGEWIYALATRKPIIENSEKNGVMYNADLNEIPFIVYLPEKYAAFSFCSVGMPIRPVKTKIEKELNFDFKKTKKWLDFLTKEQALNICKQVITVFLNKYAKRKNIEILSVMFNADNVRQEVMSSFVFNVNKNSNGELSLELLKSV</sequence>
<dbReference type="EMBL" id="AZFQ01000023">
    <property type="protein sequence ID" value="KRL99771.1"/>
    <property type="molecule type" value="Genomic_DNA"/>
</dbReference>
<dbReference type="STRING" id="1423801.FD50_GL000093"/>
<organism evidence="2 3">
    <name type="scientific">Liquorilactobacillus satsumensis DSM 16230 = JCM 12392</name>
    <dbReference type="NCBI Taxonomy" id="1423801"/>
    <lineage>
        <taxon>Bacteria</taxon>
        <taxon>Bacillati</taxon>
        <taxon>Bacillota</taxon>
        <taxon>Bacilli</taxon>
        <taxon>Lactobacillales</taxon>
        <taxon>Lactobacillaceae</taxon>
        <taxon>Liquorilactobacillus</taxon>
    </lineage>
</organism>
<dbReference type="Proteomes" id="UP000051166">
    <property type="component" value="Unassembled WGS sequence"/>
</dbReference>
<dbReference type="RefSeq" id="WP_056960197.1">
    <property type="nucleotide sequence ID" value="NZ_AZFQ01000023.1"/>
</dbReference>
<evidence type="ECO:0000313" key="3">
    <source>
        <dbReference type="Proteomes" id="UP000051166"/>
    </source>
</evidence>
<dbReference type="Pfam" id="PF13443">
    <property type="entry name" value="HTH_26"/>
    <property type="match status" value="1"/>
</dbReference>
<protein>
    <recommendedName>
        <fullName evidence="1">HTH cro/C1-type domain-containing protein</fullName>
    </recommendedName>
</protein>
<dbReference type="GeneID" id="98307560"/>
<proteinExistence type="predicted"/>
<dbReference type="PATRIC" id="fig|1423801.4.peg.95"/>
<dbReference type="OrthoDB" id="9805309at2"/>
<keyword evidence="3" id="KW-1185">Reference proteome</keyword>
<gene>
    <name evidence="2" type="ORF">FD50_GL000093</name>
</gene>
<evidence type="ECO:0000259" key="1">
    <source>
        <dbReference type="PROSITE" id="PS50943"/>
    </source>
</evidence>
<reference evidence="2 3" key="1">
    <citation type="journal article" date="2015" name="Genome Announc.">
        <title>Expanding the biotechnology potential of lactobacilli through comparative genomics of 213 strains and associated genera.</title>
        <authorList>
            <person name="Sun Z."/>
            <person name="Harris H.M."/>
            <person name="McCann A."/>
            <person name="Guo C."/>
            <person name="Argimon S."/>
            <person name="Zhang W."/>
            <person name="Yang X."/>
            <person name="Jeffery I.B."/>
            <person name="Cooney J.C."/>
            <person name="Kagawa T.F."/>
            <person name="Liu W."/>
            <person name="Song Y."/>
            <person name="Salvetti E."/>
            <person name="Wrobel A."/>
            <person name="Rasinkangas P."/>
            <person name="Parkhill J."/>
            <person name="Rea M.C."/>
            <person name="O'Sullivan O."/>
            <person name="Ritari J."/>
            <person name="Douillard F.P."/>
            <person name="Paul Ross R."/>
            <person name="Yang R."/>
            <person name="Briner A.E."/>
            <person name="Felis G.E."/>
            <person name="de Vos W.M."/>
            <person name="Barrangou R."/>
            <person name="Klaenhammer T.R."/>
            <person name="Caufield P.W."/>
            <person name="Cui Y."/>
            <person name="Zhang H."/>
            <person name="O'Toole P.W."/>
        </authorList>
    </citation>
    <scope>NUCLEOTIDE SEQUENCE [LARGE SCALE GENOMIC DNA]</scope>
    <source>
        <strain evidence="2 3">DSM 16230</strain>
    </source>
</reference>
<dbReference type="SMART" id="SM00530">
    <property type="entry name" value="HTH_XRE"/>
    <property type="match status" value="1"/>
</dbReference>
<dbReference type="InterPro" id="IPR010982">
    <property type="entry name" value="Lambda_DNA-bd_dom_sf"/>
</dbReference>
<comment type="caution">
    <text evidence="2">The sequence shown here is derived from an EMBL/GenBank/DDBJ whole genome shotgun (WGS) entry which is preliminary data.</text>
</comment>
<name>A0A0R1VD07_9LACO</name>
<accession>A0A0R1VD07</accession>
<evidence type="ECO:0000313" key="2">
    <source>
        <dbReference type="EMBL" id="KRL99771.1"/>
    </source>
</evidence>
<feature type="domain" description="HTH cro/C1-type" evidence="1">
    <location>
        <begin position="6"/>
        <end position="61"/>
    </location>
</feature>